<dbReference type="PANTHER" id="PTHR30443:SF0">
    <property type="entry name" value="PHOSPHOETHANOLAMINE TRANSFERASE EPTA"/>
    <property type="match status" value="1"/>
</dbReference>
<dbReference type="Gene3D" id="3.40.720.10">
    <property type="entry name" value="Alkaline Phosphatase, subunit A"/>
    <property type="match status" value="1"/>
</dbReference>
<dbReference type="PANTHER" id="PTHR30443">
    <property type="entry name" value="INNER MEMBRANE PROTEIN"/>
    <property type="match status" value="1"/>
</dbReference>
<evidence type="ECO:0000259" key="10">
    <source>
        <dbReference type="Pfam" id="PF08019"/>
    </source>
</evidence>
<evidence type="ECO:0000313" key="11">
    <source>
        <dbReference type="EMBL" id="MDQ0318176.1"/>
    </source>
</evidence>
<dbReference type="InterPro" id="IPR000917">
    <property type="entry name" value="Sulfatase_N"/>
</dbReference>
<keyword evidence="3" id="KW-0997">Cell inner membrane</keyword>
<dbReference type="InterPro" id="IPR012549">
    <property type="entry name" value="EptA-like_N"/>
</dbReference>
<feature type="transmembrane region" description="Helical" evidence="8">
    <location>
        <begin position="77"/>
        <end position="98"/>
    </location>
</feature>
<dbReference type="InterPro" id="IPR040423">
    <property type="entry name" value="PEA_transferase"/>
</dbReference>
<keyword evidence="4 11" id="KW-0808">Transferase</keyword>
<keyword evidence="5 8" id="KW-0812">Transmembrane</keyword>
<dbReference type="EMBL" id="JAUSVF010000001">
    <property type="protein sequence ID" value="MDQ0318176.1"/>
    <property type="molecule type" value="Genomic_DNA"/>
</dbReference>
<keyword evidence="2" id="KW-1003">Cell membrane</keyword>
<comment type="caution">
    <text evidence="11">The sequence shown here is derived from an EMBL/GenBank/DDBJ whole genome shotgun (WGS) entry which is preliminary data.</text>
</comment>
<evidence type="ECO:0000256" key="1">
    <source>
        <dbReference type="ARBA" id="ARBA00004429"/>
    </source>
</evidence>
<evidence type="ECO:0000256" key="3">
    <source>
        <dbReference type="ARBA" id="ARBA00022519"/>
    </source>
</evidence>
<feature type="transmembrane region" description="Helical" evidence="8">
    <location>
        <begin position="118"/>
        <end position="140"/>
    </location>
</feature>
<evidence type="ECO:0000313" key="12">
    <source>
        <dbReference type="Proteomes" id="UP001230207"/>
    </source>
</evidence>
<feature type="transmembrane region" description="Helical" evidence="8">
    <location>
        <begin position="42"/>
        <end position="65"/>
    </location>
</feature>
<accession>A0ABU0BIU2</accession>
<protein>
    <submittedName>
        <fullName evidence="11">Lipid A ethanolaminephosphotransferase</fullName>
        <ecNumber evidence="11">2.7.8.-</ecNumber>
    </submittedName>
</protein>
<dbReference type="RefSeq" id="WP_307226008.1">
    <property type="nucleotide sequence ID" value="NZ_JAUSVF010000001.1"/>
</dbReference>
<proteinExistence type="predicted"/>
<dbReference type="InterPro" id="IPR017850">
    <property type="entry name" value="Alkaline_phosphatase_core_sf"/>
</dbReference>
<evidence type="ECO:0000256" key="6">
    <source>
        <dbReference type="ARBA" id="ARBA00022989"/>
    </source>
</evidence>
<dbReference type="EC" id="2.7.8.-" evidence="11"/>
<keyword evidence="7 8" id="KW-0472">Membrane</keyword>
<name>A0ABU0BIU2_9HYPH</name>
<comment type="subcellular location">
    <subcellularLocation>
        <location evidence="1">Cell inner membrane</location>
        <topology evidence="1">Multi-pass membrane protein</topology>
    </subcellularLocation>
</comment>
<dbReference type="GO" id="GO:0016740">
    <property type="term" value="F:transferase activity"/>
    <property type="evidence" value="ECO:0007669"/>
    <property type="project" value="UniProtKB-KW"/>
</dbReference>
<dbReference type="CDD" id="cd16017">
    <property type="entry name" value="LptA"/>
    <property type="match status" value="1"/>
</dbReference>
<dbReference type="SUPFAM" id="SSF53649">
    <property type="entry name" value="Alkaline phosphatase-like"/>
    <property type="match status" value="1"/>
</dbReference>
<feature type="transmembrane region" description="Helical" evidence="8">
    <location>
        <begin position="152"/>
        <end position="172"/>
    </location>
</feature>
<feature type="domain" description="Phosphoethanolamine transferase N-terminal" evidence="10">
    <location>
        <begin position="57"/>
        <end position="204"/>
    </location>
</feature>
<sequence>MPFFAFLANNRPRIGSATLSFLVALFLLVVLNRTFWVRADTYLAGNIVTLSALAIGLLALFTAVLTAVSVKYVTKPVFMLLILTASLAAWFTDNYGVIVDTEMIRNVLETTGPESGRVLTPGLFLHIVLTAVFPCILLAWTEILHRSFWSKVAWNLAIILPCLLAFAISAMSQARVFASTVRTHKDLARVINPFVPLASAVHYTIDRGGERHLLVEPLGSDAKRVSVGIPSQKPRVTIIVAGEAARSADFSLGGYSRETNPELKAQKVLYFPDTTSCGTATAVSLPCMFSVYTRKKYTHLKGLSTETLPDVLSHAGINIAWWDNNTGSKGVADRIAFVNLPAIKDPRFCKDGECQDGIFLDRVDAWLDTIKGDSVLVLHQLGSHGPAYSLRYPDEFRRFQPDCRSVEFTACTQQEIINAYDNTILYTDHILAGIIDRLKCHGDKIAASMLYMSDHGESLGENSVYLHGMPYFIAPKEQTHIPFVLWFDNDFAATTGVERSCVEKTLDQPRSHDNLFQSVLGMMNVETSIYDASLDVLASCRLAPMS</sequence>
<evidence type="ECO:0000256" key="2">
    <source>
        <dbReference type="ARBA" id="ARBA00022475"/>
    </source>
</evidence>
<feature type="domain" description="Sulfatase N-terminal" evidence="9">
    <location>
        <begin position="237"/>
        <end position="525"/>
    </location>
</feature>
<keyword evidence="12" id="KW-1185">Reference proteome</keyword>
<keyword evidence="6 8" id="KW-1133">Transmembrane helix</keyword>
<evidence type="ECO:0000259" key="9">
    <source>
        <dbReference type="Pfam" id="PF00884"/>
    </source>
</evidence>
<organism evidence="11 12">
    <name type="scientific">Pararhizobium capsulatum DSM 1112</name>
    <dbReference type="NCBI Taxonomy" id="1121113"/>
    <lineage>
        <taxon>Bacteria</taxon>
        <taxon>Pseudomonadati</taxon>
        <taxon>Pseudomonadota</taxon>
        <taxon>Alphaproteobacteria</taxon>
        <taxon>Hyphomicrobiales</taxon>
        <taxon>Rhizobiaceae</taxon>
        <taxon>Rhizobium/Agrobacterium group</taxon>
        <taxon>Pararhizobium</taxon>
    </lineage>
</organism>
<dbReference type="NCBIfam" id="NF028537">
    <property type="entry name" value="P_eth_NH2_trans"/>
    <property type="match status" value="1"/>
</dbReference>
<dbReference type="Pfam" id="PF00884">
    <property type="entry name" value="Sulfatase"/>
    <property type="match status" value="1"/>
</dbReference>
<evidence type="ECO:0000256" key="5">
    <source>
        <dbReference type="ARBA" id="ARBA00022692"/>
    </source>
</evidence>
<dbReference type="Pfam" id="PF08019">
    <property type="entry name" value="EptA_B_N"/>
    <property type="match status" value="1"/>
</dbReference>
<dbReference type="InterPro" id="IPR058130">
    <property type="entry name" value="PEA_transf_C"/>
</dbReference>
<evidence type="ECO:0000256" key="4">
    <source>
        <dbReference type="ARBA" id="ARBA00022679"/>
    </source>
</evidence>
<evidence type="ECO:0000256" key="8">
    <source>
        <dbReference type="SAM" id="Phobius"/>
    </source>
</evidence>
<dbReference type="Proteomes" id="UP001230207">
    <property type="component" value="Unassembled WGS sequence"/>
</dbReference>
<gene>
    <name evidence="11" type="ORF">QO002_000314</name>
</gene>
<evidence type="ECO:0000256" key="7">
    <source>
        <dbReference type="ARBA" id="ARBA00023136"/>
    </source>
</evidence>
<reference evidence="11 12" key="1">
    <citation type="submission" date="2023-07" db="EMBL/GenBank/DDBJ databases">
        <title>Genomic Encyclopedia of Type Strains, Phase IV (KMG-IV): sequencing the most valuable type-strain genomes for metagenomic binning, comparative biology and taxonomic classification.</title>
        <authorList>
            <person name="Goeker M."/>
        </authorList>
    </citation>
    <scope>NUCLEOTIDE SEQUENCE [LARGE SCALE GENOMIC DNA]</scope>
    <source>
        <strain evidence="11 12">DSM 1112</strain>
    </source>
</reference>